<evidence type="ECO:0000313" key="1">
    <source>
        <dbReference type="EMBL" id="MDG6782715.1"/>
    </source>
</evidence>
<proteinExistence type="predicted"/>
<dbReference type="InterPro" id="IPR036412">
    <property type="entry name" value="HAD-like_sf"/>
</dbReference>
<organism evidence="1">
    <name type="scientific">Gordonia rubripertincta</name>
    <name type="common">Rhodococcus corallinus</name>
    <dbReference type="NCBI Taxonomy" id="36822"/>
    <lineage>
        <taxon>Bacteria</taxon>
        <taxon>Bacillati</taxon>
        <taxon>Actinomycetota</taxon>
        <taxon>Actinomycetes</taxon>
        <taxon>Mycobacteriales</taxon>
        <taxon>Gordoniaceae</taxon>
        <taxon>Gordonia</taxon>
    </lineage>
</organism>
<dbReference type="PANTHER" id="PTHR43611">
    <property type="entry name" value="ALPHA-D-GLUCOSE 1-PHOSPHATE PHOSPHATASE"/>
    <property type="match status" value="1"/>
</dbReference>
<dbReference type="PANTHER" id="PTHR43611:SF3">
    <property type="entry name" value="FLAVIN MONONUCLEOTIDE HYDROLASE 1, CHLOROPLATIC"/>
    <property type="match status" value="1"/>
</dbReference>
<dbReference type="Pfam" id="PF00702">
    <property type="entry name" value="Hydrolase"/>
    <property type="match status" value="1"/>
</dbReference>
<dbReference type="SUPFAM" id="SSF56784">
    <property type="entry name" value="HAD-like"/>
    <property type="match status" value="1"/>
</dbReference>
<accession>A0AAW6RF55</accession>
<keyword evidence="1" id="KW-0378">Hydrolase</keyword>
<dbReference type="EMBL" id="JARUXG010000012">
    <property type="protein sequence ID" value="MDG6782715.1"/>
    <property type="molecule type" value="Genomic_DNA"/>
</dbReference>
<dbReference type="Gene3D" id="3.40.50.1000">
    <property type="entry name" value="HAD superfamily/HAD-like"/>
    <property type="match status" value="1"/>
</dbReference>
<reference evidence="1" key="1">
    <citation type="submission" date="2023-04" db="EMBL/GenBank/DDBJ databases">
        <title>Characterization and analysis of the complete genome of Gordonia rubripertincta 112, the degrader of aromatic and aliphatic compounds.</title>
        <authorList>
            <person name="Frantsuzova E."/>
            <person name="Bogun A."/>
            <person name="Delegan Y."/>
        </authorList>
    </citation>
    <scope>NUCLEOTIDE SEQUENCE</scope>
    <source>
        <strain evidence="1">112</strain>
    </source>
</reference>
<gene>
    <name evidence="1" type="ORF">QBL07_18005</name>
</gene>
<protein>
    <submittedName>
        <fullName evidence="1">HAD hydrolase-like protein</fullName>
    </submittedName>
</protein>
<dbReference type="InterPro" id="IPR023214">
    <property type="entry name" value="HAD_sf"/>
</dbReference>
<dbReference type="AlphaFoldDB" id="A0AAW6RF55"/>
<dbReference type="RefSeq" id="WP_005199718.1">
    <property type="nucleotide sequence ID" value="NZ_CP136136.1"/>
</dbReference>
<name>A0AAW6RF55_GORRU</name>
<sequence length="200" mass="22542">MWKPVLALDLGGVLLSDPTRGGFWLEISSGDQQLAFRAKDMWTEILKVPFEIGDLPEDEVWGELSNLTKNSATFIRNSFLSGFQEIEHGVNALRYFADSGAKTVLATNHYAPWLDIWRAKFEWFSLLDEVACSSEMHCRKPEAEYFRLLIDMAGATAESMIFVDDDSENVRAAEVANIRAIYADPSGLWTQTLHKSEGNM</sequence>
<dbReference type="GO" id="GO:0016787">
    <property type="term" value="F:hydrolase activity"/>
    <property type="evidence" value="ECO:0007669"/>
    <property type="project" value="UniProtKB-KW"/>
</dbReference>
<comment type="caution">
    <text evidence="1">The sequence shown here is derived from an EMBL/GenBank/DDBJ whole genome shotgun (WGS) entry which is preliminary data.</text>
</comment>